<evidence type="ECO:0008006" key="4">
    <source>
        <dbReference type="Google" id="ProtNLM"/>
    </source>
</evidence>
<reference evidence="2" key="2">
    <citation type="submission" date="2025-08" db="UniProtKB">
        <authorList>
            <consortium name="Ensembl"/>
        </authorList>
    </citation>
    <scope>IDENTIFICATION</scope>
    <source>
        <strain evidence="2">breed Abyssinian</strain>
    </source>
</reference>
<keyword evidence="3" id="KW-1185">Reference proteome</keyword>
<dbReference type="Ensembl" id="ENSFCTT00005080403.1">
    <property type="protein sequence ID" value="ENSFCTP00005055985.1"/>
    <property type="gene ID" value="ENSFCTG00005028578.1"/>
</dbReference>
<feature type="region of interest" description="Disordered" evidence="1">
    <location>
        <begin position="1"/>
        <end position="95"/>
    </location>
</feature>
<name>A0ABI8A9R5_FELCA</name>
<dbReference type="GeneTree" id="ENSGT00940000166419"/>
<organism evidence="2 3">
    <name type="scientific">Felis catus</name>
    <name type="common">Cat</name>
    <name type="synonym">Felis silvestris catus</name>
    <dbReference type="NCBI Taxonomy" id="9685"/>
    <lineage>
        <taxon>Eukaryota</taxon>
        <taxon>Metazoa</taxon>
        <taxon>Chordata</taxon>
        <taxon>Craniata</taxon>
        <taxon>Vertebrata</taxon>
        <taxon>Euteleostomi</taxon>
        <taxon>Mammalia</taxon>
        <taxon>Eutheria</taxon>
        <taxon>Laurasiatheria</taxon>
        <taxon>Carnivora</taxon>
        <taxon>Feliformia</taxon>
        <taxon>Felidae</taxon>
        <taxon>Felinae</taxon>
        <taxon>Felis</taxon>
    </lineage>
</organism>
<feature type="compositionally biased region" description="Gly residues" evidence="1">
    <location>
        <begin position="68"/>
        <end position="82"/>
    </location>
</feature>
<feature type="region of interest" description="Disordered" evidence="1">
    <location>
        <begin position="169"/>
        <end position="193"/>
    </location>
</feature>
<protein>
    <recommendedName>
        <fullName evidence="4">Lipocalin/cytosolic fatty-acid binding domain-containing protein</fullName>
    </recommendedName>
</protein>
<dbReference type="Proteomes" id="UP000823872">
    <property type="component" value="Chromosome D4"/>
</dbReference>
<reference evidence="2 3" key="1">
    <citation type="submission" date="2021-02" db="EMBL/GenBank/DDBJ databases">
        <title>Safari Cat Assemblies.</title>
        <authorList>
            <person name="Bredemeyer K.R."/>
            <person name="Murphy W.J."/>
        </authorList>
    </citation>
    <scope>NUCLEOTIDE SEQUENCE [LARGE SCALE GENOMIC DNA]</scope>
</reference>
<reference evidence="2" key="3">
    <citation type="submission" date="2025-09" db="UniProtKB">
        <authorList>
            <consortium name="Ensembl"/>
        </authorList>
    </citation>
    <scope>IDENTIFICATION</scope>
    <source>
        <strain evidence="2">breed Abyssinian</strain>
    </source>
</reference>
<evidence type="ECO:0000313" key="2">
    <source>
        <dbReference type="Ensembl" id="ENSFCTP00005055985.1"/>
    </source>
</evidence>
<dbReference type="Gene3D" id="2.40.128.20">
    <property type="match status" value="1"/>
</dbReference>
<feature type="compositionally biased region" description="Basic residues" evidence="1">
    <location>
        <begin position="182"/>
        <end position="193"/>
    </location>
</feature>
<dbReference type="InterPro" id="IPR012674">
    <property type="entry name" value="Calycin"/>
</dbReference>
<gene>
    <name evidence="2" type="primary">RFLNB</name>
</gene>
<proteinExistence type="predicted"/>
<dbReference type="SUPFAM" id="SSF50814">
    <property type="entry name" value="Lipocalins"/>
    <property type="match status" value="1"/>
</dbReference>
<accession>A0ABI8A9R5</accession>
<sequence>MGRRRCSGTHVRMIARGPEREAGGGSGPRPPPPGFITQTRDRVPLPAPSPDAPPSWGTWGERRDGRPAHGGGQAGRGPGGSRGLSTPPARPASLLSRPVKGVEGFHVLSTDYSFGVVYLRLGRAGRTAKMLLFLSRRNTSSFPSMKRFVDICETLELADGVTVLPKDGNTWSRALPPTPHRPGPRHAWPRPPC</sequence>
<evidence type="ECO:0000313" key="3">
    <source>
        <dbReference type="Proteomes" id="UP000823872"/>
    </source>
</evidence>
<evidence type="ECO:0000256" key="1">
    <source>
        <dbReference type="SAM" id="MobiDB-lite"/>
    </source>
</evidence>